<accession>A0A1S9PH39</accession>
<dbReference type="AlphaFoldDB" id="A0A1S9PH39"/>
<dbReference type="Proteomes" id="UP000189739">
    <property type="component" value="Unassembled WGS sequence"/>
</dbReference>
<protein>
    <recommendedName>
        <fullName evidence="3">Plasmid stabilization protein</fullName>
    </recommendedName>
</protein>
<dbReference type="EMBL" id="MBTF01000008">
    <property type="protein sequence ID" value="OOQ60219.1"/>
    <property type="molecule type" value="Genomic_DNA"/>
</dbReference>
<dbReference type="InterPro" id="IPR035093">
    <property type="entry name" value="RelE/ParE_toxin_dom_sf"/>
</dbReference>
<evidence type="ECO:0000313" key="1">
    <source>
        <dbReference type="EMBL" id="OOQ60219.1"/>
    </source>
</evidence>
<organism evidence="1 2">
    <name type="scientific">Mucilaginibacter pedocola</name>
    <dbReference type="NCBI Taxonomy" id="1792845"/>
    <lineage>
        <taxon>Bacteria</taxon>
        <taxon>Pseudomonadati</taxon>
        <taxon>Bacteroidota</taxon>
        <taxon>Sphingobacteriia</taxon>
        <taxon>Sphingobacteriales</taxon>
        <taxon>Sphingobacteriaceae</taxon>
        <taxon>Mucilaginibacter</taxon>
    </lineage>
</organism>
<gene>
    <name evidence="1" type="ORF">BC343_26030</name>
</gene>
<sequence>MIYEVTFTKRANSTFISVQDQLFDKWGQRTLSKFEKRTEKVLKTLSHSPFSYQALEDNPNIRKAYIHKNCSLFYKVRDNKVAILFFWDNRQDPIL</sequence>
<reference evidence="1 2" key="1">
    <citation type="submission" date="2016-07" db="EMBL/GenBank/DDBJ databases">
        <title>Genomic analysis of zinc-resistant bacterium Mucilaginibacter pedocola TBZ30.</title>
        <authorList>
            <person name="Huang J."/>
            <person name="Tang J."/>
        </authorList>
    </citation>
    <scope>NUCLEOTIDE SEQUENCE [LARGE SCALE GENOMIC DNA]</scope>
    <source>
        <strain evidence="1 2">TBZ30</strain>
    </source>
</reference>
<comment type="caution">
    <text evidence="1">The sequence shown here is derived from an EMBL/GenBank/DDBJ whole genome shotgun (WGS) entry which is preliminary data.</text>
</comment>
<evidence type="ECO:0000313" key="2">
    <source>
        <dbReference type="Proteomes" id="UP000189739"/>
    </source>
</evidence>
<evidence type="ECO:0008006" key="3">
    <source>
        <dbReference type="Google" id="ProtNLM"/>
    </source>
</evidence>
<keyword evidence="2" id="KW-1185">Reference proteome</keyword>
<proteinExistence type="predicted"/>
<dbReference type="RefSeq" id="WP_078347763.1">
    <property type="nucleotide sequence ID" value="NZ_MBTF01000008.1"/>
</dbReference>
<name>A0A1S9PH39_9SPHI</name>
<dbReference type="Gene3D" id="3.30.2310.20">
    <property type="entry name" value="RelE-like"/>
    <property type="match status" value="1"/>
</dbReference>
<dbReference type="STRING" id="1792845.BC343_26030"/>